<evidence type="ECO:0000259" key="4">
    <source>
        <dbReference type="SMART" id="SM00701"/>
    </source>
</evidence>
<dbReference type="InterPro" id="IPR015510">
    <property type="entry name" value="PGRP"/>
</dbReference>
<dbReference type="GO" id="GO:0009253">
    <property type="term" value="P:peptidoglycan catabolic process"/>
    <property type="evidence" value="ECO:0007669"/>
    <property type="project" value="InterPro"/>
</dbReference>
<dbReference type="SMART" id="SM00701">
    <property type="entry name" value="PGRP"/>
    <property type="match status" value="1"/>
</dbReference>
<dbReference type="OrthoDB" id="514320at2"/>
<feature type="region of interest" description="Disordered" evidence="2">
    <location>
        <begin position="203"/>
        <end position="259"/>
    </location>
</feature>
<feature type="compositionally biased region" description="Polar residues" evidence="2">
    <location>
        <begin position="245"/>
        <end position="259"/>
    </location>
</feature>
<gene>
    <name evidence="5" type="ORF">SAMN05444374_103310</name>
</gene>
<feature type="compositionally biased region" description="Low complexity" evidence="2">
    <location>
        <begin position="203"/>
        <end position="212"/>
    </location>
</feature>
<dbReference type="GO" id="GO:0008270">
    <property type="term" value="F:zinc ion binding"/>
    <property type="evidence" value="ECO:0007669"/>
    <property type="project" value="InterPro"/>
</dbReference>
<evidence type="ECO:0000259" key="3">
    <source>
        <dbReference type="SMART" id="SM00644"/>
    </source>
</evidence>
<dbReference type="Pfam" id="PF01510">
    <property type="entry name" value="Amidase_2"/>
    <property type="match status" value="1"/>
</dbReference>
<evidence type="ECO:0000313" key="6">
    <source>
        <dbReference type="Proteomes" id="UP000182054"/>
    </source>
</evidence>
<dbReference type="InterPro" id="IPR006619">
    <property type="entry name" value="PGRP_domain_met/bac"/>
</dbReference>
<feature type="region of interest" description="Disordered" evidence="2">
    <location>
        <begin position="660"/>
        <end position="691"/>
    </location>
</feature>
<evidence type="ECO:0000256" key="2">
    <source>
        <dbReference type="SAM" id="MobiDB-lite"/>
    </source>
</evidence>
<evidence type="ECO:0000313" key="5">
    <source>
        <dbReference type="EMBL" id="SFA45671.1"/>
    </source>
</evidence>
<comment type="similarity">
    <text evidence="1">Belongs to the N-acetylmuramoyl-L-alanine amidase 2 family.</text>
</comment>
<feature type="compositionally biased region" description="Pro residues" evidence="2">
    <location>
        <begin position="674"/>
        <end position="691"/>
    </location>
</feature>
<dbReference type="SMART" id="SM00644">
    <property type="entry name" value="Ami_2"/>
    <property type="match status" value="1"/>
</dbReference>
<dbReference type="Gene3D" id="3.40.80.10">
    <property type="entry name" value="Peptidoglycan recognition protein-like"/>
    <property type="match status" value="1"/>
</dbReference>
<feature type="compositionally biased region" description="Low complexity" evidence="2">
    <location>
        <begin position="660"/>
        <end position="673"/>
    </location>
</feature>
<feature type="region of interest" description="Disordered" evidence="2">
    <location>
        <begin position="158"/>
        <end position="180"/>
    </location>
</feature>
<evidence type="ECO:0000256" key="1">
    <source>
        <dbReference type="ARBA" id="ARBA00007553"/>
    </source>
</evidence>
<protein>
    <submittedName>
        <fullName evidence="5">Uncharacterized conserved protein, contains LGFP repeats</fullName>
    </submittedName>
</protein>
<feature type="region of interest" description="Disordered" evidence="2">
    <location>
        <begin position="492"/>
        <end position="523"/>
    </location>
</feature>
<feature type="domain" description="Peptidoglycan recognition protein family" evidence="4">
    <location>
        <begin position="294"/>
        <end position="442"/>
    </location>
</feature>
<dbReference type="GO" id="GO:0008745">
    <property type="term" value="F:N-acetylmuramoyl-L-alanine amidase activity"/>
    <property type="evidence" value="ECO:0007669"/>
    <property type="project" value="InterPro"/>
</dbReference>
<dbReference type="PANTHER" id="PTHR11022:SF41">
    <property type="entry name" value="PEPTIDOGLYCAN-RECOGNITION PROTEIN LC-RELATED"/>
    <property type="match status" value="1"/>
</dbReference>
<name>A0A1I0T1Q7_9NOCA</name>
<feature type="compositionally biased region" description="Pro residues" evidence="2">
    <location>
        <begin position="213"/>
        <end position="233"/>
    </location>
</feature>
<feature type="domain" description="N-acetylmuramoyl-L-alanine amidase" evidence="3">
    <location>
        <begin position="307"/>
        <end position="471"/>
    </location>
</feature>
<proteinExistence type="inferred from homology"/>
<dbReference type="AlphaFoldDB" id="A0A1I0T1Q7"/>
<dbReference type="PANTHER" id="PTHR11022">
    <property type="entry name" value="PEPTIDOGLYCAN RECOGNITION PROTEIN"/>
    <property type="match status" value="1"/>
</dbReference>
<organism evidence="5 6">
    <name type="scientific">Rhodococcoides kroppenstedtii</name>
    <dbReference type="NCBI Taxonomy" id="293050"/>
    <lineage>
        <taxon>Bacteria</taxon>
        <taxon>Bacillati</taxon>
        <taxon>Actinomycetota</taxon>
        <taxon>Actinomycetes</taxon>
        <taxon>Mycobacteriales</taxon>
        <taxon>Nocardiaceae</taxon>
        <taxon>Rhodococcoides</taxon>
    </lineage>
</organism>
<feature type="compositionally biased region" description="Low complexity" evidence="2">
    <location>
        <begin position="494"/>
        <end position="504"/>
    </location>
</feature>
<dbReference type="SUPFAM" id="SSF55846">
    <property type="entry name" value="N-acetylmuramoyl-L-alanine amidase-like"/>
    <property type="match status" value="1"/>
</dbReference>
<dbReference type="EMBL" id="FOJN01000003">
    <property type="protein sequence ID" value="SFA45671.1"/>
    <property type="molecule type" value="Genomic_DNA"/>
</dbReference>
<dbReference type="CDD" id="cd06583">
    <property type="entry name" value="PGRP"/>
    <property type="match status" value="1"/>
</dbReference>
<accession>A0A1I0T1Q7</accession>
<dbReference type="Proteomes" id="UP000182054">
    <property type="component" value="Unassembled WGS sequence"/>
</dbReference>
<sequence length="691" mass="70604">MHRRPKPALVMGVVAALAVTTPVAVHLVRQQHTDVQTATDSAVVVPTQIAKLALASAPDIVIPLEELTGLPLPDIDLGSLRDLPIPDNLEIPAIPGLTAPVAPAPLAPGDVAGAVEIPANGAVVKEVAQDTPFSMVALTAEQLGNAVARVRAQLEDGSWGPWNETQPIDTGRSDSDVPTAAAGTEPIYVGETKRVQFLLTPTVPTPAANPADPAFPVPPAPAPADPVPAPAEPARPAADLGYIPASSSSPLRTQPADQSAQTLADAAAVLITPGTSAADATLTDIATPLAGSGPAVISRAQWGADESIRCGSPTYDDSLGGATIHHTAGSNDYTRRESAGIVRAIYAYHAKTLGWCDIGYNVLVDKYGQIFEGRAGGLDRNVEGAHAGGFNENTMGLALMGDYSRVAPTQESIDAAGRFLGWRLGKAGLDPMGRTTMYSEGTQYTFVPQGNAIDLPVIFAHRDVGNTECPGDAAYARLGDIRTIAAANLGGGTTTSPVTSPDTVVGGGTVPAPPSTDASGRDSSAALRGLVSDLLRMGVQNPVVQKWVAEGGESGRLGAALTGLLPIADGLEKADFVNGSIYTTPTGQVVSVLGKIYQQFVAQGSESGSLGLPTTDEYDVPGGKQTDFTNGSLIFDQVTGIVTTVMKTFVDTYTTEMNAGAPATPAPEAAPASGPAPAPEAAPAPEPAPVG</sequence>
<dbReference type="InterPro" id="IPR036505">
    <property type="entry name" value="Amidase/PGRP_sf"/>
</dbReference>
<reference evidence="5 6" key="1">
    <citation type="submission" date="2016-10" db="EMBL/GenBank/DDBJ databases">
        <authorList>
            <person name="de Groot N.N."/>
        </authorList>
    </citation>
    <scope>NUCLEOTIDE SEQUENCE [LARGE SCALE GENOMIC DNA]</scope>
    <source>
        <strain evidence="5 6">DSM 44908</strain>
    </source>
</reference>
<dbReference type="InterPro" id="IPR002502">
    <property type="entry name" value="Amidase_domain"/>
</dbReference>